<name>A0ABU4HKU5_9ACTN</name>
<dbReference type="Proteomes" id="UP001284601">
    <property type="component" value="Unassembled WGS sequence"/>
</dbReference>
<accession>A0ABU4HKU5</accession>
<keyword evidence="2" id="KW-1185">Reference proteome</keyword>
<sequence length="431" mass="47790">MAEILPLTALHYDLATAGPLQALAAPPYDVIDEEQRAELAAQSPYNVVHLDLPAPPPAGDGTGDQYDHAAQLLESWRAEKALVRDPVPAIWPLQQEYVGPDGRRRIRNGFLCRVRVEPYGAGRIRPHERTHPGPKEDRLRLTRATRANLSPIFSLYSDPGSTAWSALTPHVRTTAPFAETQDADGTVNRLWRVTEPNALETVVEAVAEAELLIADGHHRYETARVYAEEIGGEGPHRWVLMCLVALEDPGLTVFPTHRLVSGIESDPDRQDALDRVIREQFDVSELPDRGSLVPDPRGGDERVQFGYMDARGQVPYLLALKEESIAEDLLGGRSEAYQRLDTAVLEAVILKHALGMSDEQIDHRDGLDYARDFEEALDLLDSEEVDAGFFMAPTPIEQVQEVAEAGESMPPKSTYFFPKVPTGLLFNPLFD</sequence>
<reference evidence="1 2" key="2">
    <citation type="submission" date="2023-10" db="EMBL/GenBank/DDBJ databases">
        <authorList>
            <person name="Han X.F."/>
        </authorList>
    </citation>
    <scope>NUCLEOTIDE SEQUENCE [LARGE SCALE GENOMIC DNA]</scope>
    <source>
        <strain evidence="1 2">KCTC 39840</strain>
    </source>
</reference>
<evidence type="ECO:0000313" key="1">
    <source>
        <dbReference type="EMBL" id="MDW5593920.1"/>
    </source>
</evidence>
<dbReference type="Pfam" id="PF06245">
    <property type="entry name" value="DUF1015"/>
    <property type="match status" value="1"/>
</dbReference>
<dbReference type="PANTHER" id="PTHR36454">
    <property type="entry name" value="LMO2823 PROTEIN"/>
    <property type="match status" value="1"/>
</dbReference>
<dbReference type="EMBL" id="JAWSTH010000010">
    <property type="protein sequence ID" value="MDW5593920.1"/>
    <property type="molecule type" value="Genomic_DNA"/>
</dbReference>
<reference evidence="2" key="1">
    <citation type="submission" date="2023-07" db="EMBL/GenBank/DDBJ databases">
        <title>Conexibacter stalactiti sp. nov., isolated from stalactites in a lava cave and emended description of the genus Conexibacter.</title>
        <authorList>
            <person name="Lee S.D."/>
        </authorList>
    </citation>
    <scope>NUCLEOTIDE SEQUENCE [LARGE SCALE GENOMIC DNA]</scope>
    <source>
        <strain evidence="2">KCTC 39840</strain>
    </source>
</reference>
<dbReference type="PIRSF" id="PIRSF033563">
    <property type="entry name" value="UCP033563"/>
    <property type="match status" value="1"/>
</dbReference>
<dbReference type="RefSeq" id="WP_318596179.1">
    <property type="nucleotide sequence ID" value="NZ_JAWSTH010000010.1"/>
</dbReference>
<dbReference type="InterPro" id="IPR008323">
    <property type="entry name" value="UCP033563"/>
</dbReference>
<organism evidence="1 2">
    <name type="scientific">Conexibacter stalactiti</name>
    <dbReference type="NCBI Taxonomy" id="1940611"/>
    <lineage>
        <taxon>Bacteria</taxon>
        <taxon>Bacillati</taxon>
        <taxon>Actinomycetota</taxon>
        <taxon>Thermoleophilia</taxon>
        <taxon>Solirubrobacterales</taxon>
        <taxon>Conexibacteraceae</taxon>
        <taxon>Conexibacter</taxon>
    </lineage>
</organism>
<dbReference type="PANTHER" id="PTHR36454:SF1">
    <property type="entry name" value="DUF1015 DOMAIN-CONTAINING PROTEIN"/>
    <property type="match status" value="1"/>
</dbReference>
<protein>
    <submittedName>
        <fullName evidence="1">DUF1015 domain-containing protein</fullName>
    </submittedName>
</protein>
<comment type="caution">
    <text evidence="1">The sequence shown here is derived from an EMBL/GenBank/DDBJ whole genome shotgun (WGS) entry which is preliminary data.</text>
</comment>
<proteinExistence type="predicted"/>
<evidence type="ECO:0000313" key="2">
    <source>
        <dbReference type="Proteomes" id="UP001284601"/>
    </source>
</evidence>
<gene>
    <name evidence="1" type="ORF">R7226_06220</name>
</gene>